<feature type="non-terminal residue" evidence="11">
    <location>
        <position position="1"/>
    </location>
</feature>
<dbReference type="PANTHER" id="PTHR47964">
    <property type="entry name" value="ATP-DEPENDENT DNA HELICASE HOMOLOG RECG, CHLOROPLASTIC"/>
    <property type="match status" value="1"/>
</dbReference>
<dbReference type="Pfam" id="PF17757">
    <property type="entry name" value="UvrB_inter"/>
    <property type="match status" value="1"/>
</dbReference>
<dbReference type="GO" id="GO:0005524">
    <property type="term" value="F:ATP binding"/>
    <property type="evidence" value="ECO:0007669"/>
    <property type="project" value="UniProtKB-KW"/>
</dbReference>
<evidence type="ECO:0000256" key="7">
    <source>
        <dbReference type="ARBA" id="ARBA00023125"/>
    </source>
</evidence>
<keyword evidence="8" id="KW-0234">DNA repair</keyword>
<evidence type="ECO:0000256" key="1">
    <source>
        <dbReference type="ARBA" id="ARBA00022490"/>
    </source>
</evidence>
<dbReference type="PROSITE" id="PS51194">
    <property type="entry name" value="HELICASE_CTER"/>
    <property type="match status" value="1"/>
</dbReference>
<dbReference type="SMART" id="SM01058">
    <property type="entry name" value="CarD_TRCF"/>
    <property type="match status" value="1"/>
</dbReference>
<dbReference type="InterPro" id="IPR036101">
    <property type="entry name" value="CarD-like/TRCF_RID_sf"/>
</dbReference>
<gene>
    <name evidence="11" type="ORF">METZ01_LOCUS52955</name>
</gene>
<dbReference type="Gene3D" id="2.40.10.170">
    <property type="match status" value="1"/>
</dbReference>
<dbReference type="InterPro" id="IPR014001">
    <property type="entry name" value="Helicase_ATP-bd"/>
</dbReference>
<keyword evidence="3" id="KW-0227">DNA damage</keyword>
<dbReference type="InterPro" id="IPR047112">
    <property type="entry name" value="RecG/Mfd"/>
</dbReference>
<keyword evidence="7" id="KW-0238">DNA-binding</keyword>
<keyword evidence="6" id="KW-0067">ATP-binding</keyword>
<dbReference type="PANTHER" id="PTHR47964:SF1">
    <property type="entry name" value="ATP-DEPENDENT DNA HELICASE HOMOLOG RECG, CHLOROPLASTIC"/>
    <property type="match status" value="1"/>
</dbReference>
<sequence>MIFVRMIKVGNNPHSLPFFKSLKVQKLRNSFSQNKERNFVNGLYGSSKSFFIKELFRDNKRIFLWILNDKETAAYHFNDLENFMDKNDCYFFPSSYKKHNTFINTDSQNIFLRTEIIKNLSLKSKPKIIVTYPEAIFEKVLIKKEIKNRKFKISIGQKIKLENLNERLFEYDFNKEDFVSQPGDFSIRGGIVDIFSYSNQLPFRIEFFGNEIESIRTFEIDSQMSNKTFKSIEILADLENKHSIQSRESLIDFLNPETLILIENSLYVQDELRNSYKLLKEKTYSDEIEKENLNNLFYDGKKFNLDLNKFSIIEFKKEINTQTLFQTIPQPAFNKKFDLLIKYLIKFHEKEYSIRIFCSSKNQINRFNEIFEKIESDVSPILIEKSIYKGFINHQDKEVCFSDHEIFERYHKFNIRTGFSIKKRVRLNELNQLEKGDYVTHIDHGIGIFGGLQKIVVNGKKQEAVKLSYGERDTLYVSIHLIHKICKYNGKDGRKPKIFKLGSAAWKKIKLKAKKRVKELAFNLIETYAKRKLKKGFQYGPDSSIQHELEASFIYEDTPDQIKSTLDIKNDMESLQPMDRLICGDVGFGKTEIAIRAAFKAIDNGKQVAVLVPTTVLAFQHFKTFSKRLYDFPVTIDYLNRFRSNKEKNIIKNEIKTGTIDLIIGTHQLVNKSIEFKDFGLLIVDEEQKFGVNVKEKIRSLKENIDVLTLTATPIPRTLQYSLMSARDLSIITTPPQNRFPIESNIVLFKEEIISEAINFEIQRGGQVFFIHNRIENIQEVSALISRLVPNAEIAIAHGKVQGKKLEKTILDFINGKFDVLISTTIVESGLDVPNANTIFINNAQNFGLSDLHQMRGRVGRSNKKAFCYFICAPFSSMTKEARKRIEAIEQHTELGSGFYIAMKDLEIRGAGDLLGAEQSGFINDIGFETYQKILKEAVEDLKSKEFKDLFDKDLDAKNIVNNFQIDTDLEILFPDSYITNIKERLKLYKKLSEIKVEKDLKEFKENLKDRFGKIPQESIDLLKTVELKWIAISVWFEKIILKNNKLICQFISDKEHNYYSSGNFQKTLKTILKNIKMCEVKEKKNKNGDILTVVFKGVNSVEQAIN</sequence>
<dbReference type="SUPFAM" id="SSF52540">
    <property type="entry name" value="P-loop containing nucleoside triphosphate hydrolases"/>
    <property type="match status" value="3"/>
</dbReference>
<dbReference type="InterPro" id="IPR003711">
    <property type="entry name" value="CarD-like/TRCF_RID"/>
</dbReference>
<dbReference type="InterPro" id="IPR005118">
    <property type="entry name" value="TRCF_C"/>
</dbReference>
<dbReference type="GO" id="GO:0003684">
    <property type="term" value="F:damaged DNA binding"/>
    <property type="evidence" value="ECO:0007669"/>
    <property type="project" value="InterPro"/>
</dbReference>
<keyword evidence="5" id="KW-0347">Helicase</keyword>
<evidence type="ECO:0000256" key="3">
    <source>
        <dbReference type="ARBA" id="ARBA00022763"/>
    </source>
</evidence>
<evidence type="ECO:0008006" key="12">
    <source>
        <dbReference type="Google" id="ProtNLM"/>
    </source>
</evidence>
<keyword evidence="4" id="KW-0378">Hydrolase</keyword>
<evidence type="ECO:0000259" key="9">
    <source>
        <dbReference type="PROSITE" id="PS51192"/>
    </source>
</evidence>
<dbReference type="SMART" id="SM00982">
    <property type="entry name" value="TRCF"/>
    <property type="match status" value="1"/>
</dbReference>
<dbReference type="GO" id="GO:0003678">
    <property type="term" value="F:DNA helicase activity"/>
    <property type="evidence" value="ECO:0007669"/>
    <property type="project" value="TreeGrafter"/>
</dbReference>
<evidence type="ECO:0000256" key="6">
    <source>
        <dbReference type="ARBA" id="ARBA00022840"/>
    </source>
</evidence>
<evidence type="ECO:0000256" key="5">
    <source>
        <dbReference type="ARBA" id="ARBA00022806"/>
    </source>
</evidence>
<dbReference type="Gene3D" id="3.40.50.300">
    <property type="entry name" value="P-loop containing nucleotide triphosphate hydrolases"/>
    <property type="match status" value="2"/>
</dbReference>
<feature type="domain" description="Helicase ATP-binding" evidence="9">
    <location>
        <begin position="571"/>
        <end position="732"/>
    </location>
</feature>
<dbReference type="SUPFAM" id="SSF141259">
    <property type="entry name" value="CarD-like"/>
    <property type="match status" value="1"/>
</dbReference>
<dbReference type="InterPro" id="IPR001650">
    <property type="entry name" value="Helicase_C-like"/>
</dbReference>
<dbReference type="Pfam" id="PF00270">
    <property type="entry name" value="DEAD"/>
    <property type="match status" value="1"/>
</dbReference>
<keyword evidence="1" id="KW-0963">Cytoplasm</keyword>
<dbReference type="PROSITE" id="PS51192">
    <property type="entry name" value="HELICASE_ATP_BIND_1"/>
    <property type="match status" value="1"/>
</dbReference>
<dbReference type="HAMAP" id="MF_00969">
    <property type="entry name" value="TRCF"/>
    <property type="match status" value="1"/>
</dbReference>
<name>A0A381S9W8_9ZZZZ</name>
<dbReference type="Pfam" id="PF00271">
    <property type="entry name" value="Helicase_C"/>
    <property type="match status" value="1"/>
</dbReference>
<dbReference type="NCBIfam" id="TIGR00580">
    <property type="entry name" value="mfd"/>
    <property type="match status" value="1"/>
</dbReference>
<dbReference type="InterPro" id="IPR011545">
    <property type="entry name" value="DEAD/DEAH_box_helicase_dom"/>
</dbReference>
<dbReference type="InterPro" id="IPR004576">
    <property type="entry name" value="Mfd"/>
</dbReference>
<dbReference type="Gene3D" id="3.30.2060.10">
    <property type="entry name" value="Penicillin-binding protein 1b domain"/>
    <property type="match status" value="1"/>
</dbReference>
<dbReference type="Pfam" id="PF03461">
    <property type="entry name" value="TRCF"/>
    <property type="match status" value="1"/>
</dbReference>
<evidence type="ECO:0000313" key="11">
    <source>
        <dbReference type="EMBL" id="SVA00101.1"/>
    </source>
</evidence>
<feature type="non-terminal residue" evidence="11">
    <location>
        <position position="1107"/>
    </location>
</feature>
<dbReference type="Gene3D" id="3.90.1150.50">
    <property type="entry name" value="Transcription-repair-coupling factor, D7 domain"/>
    <property type="match status" value="1"/>
</dbReference>
<reference evidence="11" key="1">
    <citation type="submission" date="2018-05" db="EMBL/GenBank/DDBJ databases">
        <authorList>
            <person name="Lanie J.A."/>
            <person name="Ng W.-L."/>
            <person name="Kazmierczak K.M."/>
            <person name="Andrzejewski T.M."/>
            <person name="Davidsen T.M."/>
            <person name="Wayne K.J."/>
            <person name="Tettelin H."/>
            <person name="Glass J.I."/>
            <person name="Rusch D."/>
            <person name="Podicherti R."/>
            <person name="Tsui H.-C.T."/>
            <person name="Winkler M.E."/>
        </authorList>
    </citation>
    <scope>NUCLEOTIDE SEQUENCE</scope>
</reference>
<organism evidence="11">
    <name type="scientific">marine metagenome</name>
    <dbReference type="NCBI Taxonomy" id="408172"/>
    <lineage>
        <taxon>unclassified sequences</taxon>
        <taxon>metagenomes</taxon>
        <taxon>ecological metagenomes</taxon>
    </lineage>
</organism>
<dbReference type="SMART" id="SM00487">
    <property type="entry name" value="DEXDc"/>
    <property type="match status" value="1"/>
</dbReference>
<dbReference type="CDD" id="cd17991">
    <property type="entry name" value="DEXHc_TRCF"/>
    <property type="match status" value="1"/>
</dbReference>
<protein>
    <recommendedName>
        <fullName evidence="12">Helicase ATP-binding domain-containing protein</fullName>
    </recommendedName>
</protein>
<dbReference type="InterPro" id="IPR041471">
    <property type="entry name" value="UvrB_inter"/>
</dbReference>
<evidence type="ECO:0000256" key="2">
    <source>
        <dbReference type="ARBA" id="ARBA00022741"/>
    </source>
</evidence>
<evidence type="ECO:0000259" key="10">
    <source>
        <dbReference type="PROSITE" id="PS51194"/>
    </source>
</evidence>
<dbReference type="Pfam" id="PF02559">
    <property type="entry name" value="CarD_TRCF_RID"/>
    <property type="match status" value="1"/>
</dbReference>
<dbReference type="GO" id="GO:0016787">
    <property type="term" value="F:hydrolase activity"/>
    <property type="evidence" value="ECO:0007669"/>
    <property type="project" value="UniProtKB-KW"/>
</dbReference>
<dbReference type="InterPro" id="IPR037235">
    <property type="entry name" value="TRCF-like_C_D7"/>
</dbReference>
<proteinExistence type="inferred from homology"/>
<evidence type="ECO:0000256" key="8">
    <source>
        <dbReference type="ARBA" id="ARBA00023204"/>
    </source>
</evidence>
<dbReference type="GO" id="GO:0006281">
    <property type="term" value="P:DNA repair"/>
    <property type="evidence" value="ECO:0007669"/>
    <property type="project" value="UniProtKB-KW"/>
</dbReference>
<dbReference type="SMART" id="SM00490">
    <property type="entry name" value="HELICc"/>
    <property type="match status" value="1"/>
</dbReference>
<dbReference type="Gene3D" id="3.40.50.11180">
    <property type="match status" value="1"/>
</dbReference>
<feature type="domain" description="Helicase C-terminal" evidence="10">
    <location>
        <begin position="741"/>
        <end position="907"/>
    </location>
</feature>
<dbReference type="EMBL" id="UINC01002767">
    <property type="protein sequence ID" value="SVA00101.1"/>
    <property type="molecule type" value="Genomic_DNA"/>
</dbReference>
<dbReference type="AlphaFoldDB" id="A0A381S9W8"/>
<keyword evidence="2" id="KW-0547">Nucleotide-binding</keyword>
<accession>A0A381S9W8</accession>
<dbReference type="InterPro" id="IPR027417">
    <property type="entry name" value="P-loop_NTPase"/>
</dbReference>
<dbReference type="SUPFAM" id="SSF143517">
    <property type="entry name" value="TRCF domain-like"/>
    <property type="match status" value="1"/>
</dbReference>
<evidence type="ECO:0000256" key="4">
    <source>
        <dbReference type="ARBA" id="ARBA00022801"/>
    </source>
</evidence>